<reference evidence="2" key="1">
    <citation type="submission" date="2022-08" db="EMBL/GenBank/DDBJ databases">
        <title>Chelativorans sichuanense sp. nov., a paraffin oil-degrading bacterium isolated from a mixture of oil-based drill cuttings and paddy soil.</title>
        <authorList>
            <person name="Yu J."/>
            <person name="Liu H."/>
            <person name="Chen Q."/>
        </authorList>
    </citation>
    <scope>NUCLEOTIDE SEQUENCE</scope>
    <source>
        <strain evidence="2">SCAU 2101</strain>
    </source>
</reference>
<dbReference type="RefSeq" id="WP_261514355.1">
    <property type="nucleotide sequence ID" value="NZ_JAODNV010000005.1"/>
</dbReference>
<name>A0A9X2X7K4_9HYPH</name>
<dbReference type="PANTHER" id="PTHR34109">
    <property type="entry name" value="BNAUNNG04460D PROTEIN-RELATED"/>
    <property type="match status" value="1"/>
</dbReference>
<evidence type="ECO:0000259" key="1">
    <source>
        <dbReference type="PROSITE" id="PS51819"/>
    </source>
</evidence>
<dbReference type="Gene3D" id="3.30.720.120">
    <property type="match status" value="1"/>
</dbReference>
<dbReference type="InterPro" id="IPR004360">
    <property type="entry name" value="Glyas_Fos-R_dOase_dom"/>
</dbReference>
<dbReference type="InterPro" id="IPR037523">
    <property type="entry name" value="VOC_core"/>
</dbReference>
<gene>
    <name evidence="2" type="ORF">NYR54_04455</name>
</gene>
<comment type="caution">
    <text evidence="2">The sequence shown here is derived from an EMBL/GenBank/DDBJ whole genome shotgun (WGS) entry which is preliminary data.</text>
</comment>
<dbReference type="PROSITE" id="PS51819">
    <property type="entry name" value="VOC"/>
    <property type="match status" value="1"/>
</dbReference>
<proteinExistence type="predicted"/>
<organism evidence="2 3">
    <name type="scientific">Chelativorans petroleitrophicus</name>
    <dbReference type="NCBI Taxonomy" id="2975484"/>
    <lineage>
        <taxon>Bacteria</taxon>
        <taxon>Pseudomonadati</taxon>
        <taxon>Pseudomonadota</taxon>
        <taxon>Alphaproteobacteria</taxon>
        <taxon>Hyphomicrobiales</taxon>
        <taxon>Phyllobacteriaceae</taxon>
        <taxon>Chelativorans</taxon>
    </lineage>
</organism>
<evidence type="ECO:0000313" key="3">
    <source>
        <dbReference type="Proteomes" id="UP001149009"/>
    </source>
</evidence>
<dbReference type="AlphaFoldDB" id="A0A9X2X7K4"/>
<accession>A0A9X2X7K4</accession>
<evidence type="ECO:0000313" key="2">
    <source>
        <dbReference type="EMBL" id="MCT8989549.1"/>
    </source>
</evidence>
<dbReference type="PANTHER" id="PTHR34109:SF1">
    <property type="entry name" value="VOC DOMAIN-CONTAINING PROTEIN"/>
    <property type="match status" value="1"/>
</dbReference>
<dbReference type="EMBL" id="JAODNV010000005">
    <property type="protein sequence ID" value="MCT8989549.1"/>
    <property type="molecule type" value="Genomic_DNA"/>
</dbReference>
<dbReference type="SUPFAM" id="SSF54593">
    <property type="entry name" value="Glyoxalase/Bleomycin resistance protein/Dihydroxybiphenyl dioxygenase"/>
    <property type="match status" value="1"/>
</dbReference>
<dbReference type="Gene3D" id="3.30.720.110">
    <property type="match status" value="1"/>
</dbReference>
<sequence>MNKSVAIQPPRIFPTFRYRDPAAMIDWLVRALGFSIHARYEDGDRIAHAELALGSSIIMLGQASDDAFGAMVGPPGENGGKAVYIAVEDADVVHEQAVKAGAEILEGPIDRDYGGREFICRDPEGNIWCIGTYWPKAHEVQQD</sequence>
<dbReference type="Pfam" id="PF00903">
    <property type="entry name" value="Glyoxalase"/>
    <property type="match status" value="1"/>
</dbReference>
<keyword evidence="3" id="KW-1185">Reference proteome</keyword>
<dbReference type="InterPro" id="IPR029068">
    <property type="entry name" value="Glyas_Bleomycin-R_OHBP_Dase"/>
</dbReference>
<dbReference type="Proteomes" id="UP001149009">
    <property type="component" value="Unassembled WGS sequence"/>
</dbReference>
<feature type="domain" description="VOC" evidence="1">
    <location>
        <begin position="10"/>
        <end position="133"/>
    </location>
</feature>
<protein>
    <submittedName>
        <fullName evidence="2">VOC family protein</fullName>
    </submittedName>
</protein>